<dbReference type="EC" id="2.7.7.7" evidence="2 13"/>
<evidence type="ECO:0000256" key="3">
    <source>
        <dbReference type="ARBA" id="ARBA00022490"/>
    </source>
</evidence>
<dbReference type="InterPro" id="IPR004805">
    <property type="entry name" value="DnaE2/DnaE/PolC"/>
</dbReference>
<dbReference type="Pfam" id="PF17657">
    <property type="entry name" value="DNA_pol3_finger"/>
    <property type="match status" value="1"/>
</dbReference>
<dbReference type="Proteomes" id="UP000050909">
    <property type="component" value="Unassembled WGS sequence"/>
</dbReference>
<comment type="catalytic activity">
    <reaction evidence="11 13">
        <text>DNA(n) + a 2'-deoxyribonucleoside 5'-triphosphate = DNA(n+1) + diphosphate</text>
        <dbReference type="Rhea" id="RHEA:22508"/>
        <dbReference type="Rhea" id="RHEA-COMP:17339"/>
        <dbReference type="Rhea" id="RHEA-COMP:17340"/>
        <dbReference type="ChEBI" id="CHEBI:33019"/>
        <dbReference type="ChEBI" id="CHEBI:61560"/>
        <dbReference type="ChEBI" id="CHEBI:173112"/>
        <dbReference type="EC" id="2.7.7.7"/>
    </reaction>
</comment>
<evidence type="ECO:0000256" key="2">
    <source>
        <dbReference type="ARBA" id="ARBA00012417"/>
    </source>
</evidence>
<dbReference type="NCBIfam" id="TIGR00573">
    <property type="entry name" value="dnaq"/>
    <property type="match status" value="1"/>
</dbReference>
<dbReference type="Pfam" id="PF11490">
    <property type="entry name" value="DNA_pol3_a_NII"/>
    <property type="match status" value="1"/>
</dbReference>
<gene>
    <name evidence="13" type="primary">polC</name>
    <name evidence="16" type="ORF">FC62_GL000110</name>
</gene>
<name>A0A0R1GXD6_9LACO</name>
<dbReference type="InterPro" id="IPR012337">
    <property type="entry name" value="RNaseH-like_sf"/>
</dbReference>
<dbReference type="InterPro" id="IPR040982">
    <property type="entry name" value="DNA_pol3_finger"/>
</dbReference>
<keyword evidence="3 13" id="KW-0963">Cytoplasm</keyword>
<feature type="domain" description="Polymerase/histidinol phosphatase N-terminal" evidence="15">
    <location>
        <begin position="332"/>
        <end position="399"/>
    </location>
</feature>
<dbReference type="NCBIfam" id="TIGR01405">
    <property type="entry name" value="polC_Gram_pos"/>
    <property type="match status" value="1"/>
</dbReference>
<evidence type="ECO:0000256" key="8">
    <source>
        <dbReference type="ARBA" id="ARBA00022801"/>
    </source>
</evidence>
<feature type="domain" description="Exonuclease" evidence="14">
    <location>
        <begin position="417"/>
        <end position="583"/>
    </location>
</feature>
<comment type="subcellular location">
    <subcellularLocation>
        <location evidence="13">Cytoplasm</location>
    </subcellularLocation>
</comment>
<keyword evidence="6 13" id="KW-0235">DNA replication</keyword>
<evidence type="ECO:0000256" key="10">
    <source>
        <dbReference type="ARBA" id="ARBA00022932"/>
    </source>
</evidence>
<dbReference type="NCBIfam" id="NF001688">
    <property type="entry name" value="PRK00448.1"/>
    <property type="match status" value="1"/>
</dbReference>
<dbReference type="GO" id="GO:0005737">
    <property type="term" value="C:cytoplasm"/>
    <property type="evidence" value="ECO:0007669"/>
    <property type="project" value="UniProtKB-SubCell"/>
</dbReference>
<evidence type="ECO:0000259" key="14">
    <source>
        <dbReference type="SMART" id="SM00479"/>
    </source>
</evidence>
<evidence type="ECO:0000256" key="9">
    <source>
        <dbReference type="ARBA" id="ARBA00022839"/>
    </source>
</evidence>
<dbReference type="InterPro" id="IPR012340">
    <property type="entry name" value="NA-bd_OB-fold"/>
</dbReference>
<dbReference type="Pfam" id="PF14579">
    <property type="entry name" value="HHH_6"/>
    <property type="match status" value="1"/>
</dbReference>
<dbReference type="GO" id="GO:0006261">
    <property type="term" value="P:DNA-templated DNA replication"/>
    <property type="evidence" value="ECO:0007669"/>
    <property type="project" value="UniProtKB-UniRule"/>
</dbReference>
<evidence type="ECO:0000313" key="17">
    <source>
        <dbReference type="Proteomes" id="UP000050909"/>
    </source>
</evidence>
<dbReference type="FunFam" id="3.30.420.10:FF:000045">
    <property type="entry name" value="3'-5' exonuclease DinG"/>
    <property type="match status" value="1"/>
</dbReference>
<keyword evidence="5 13" id="KW-0548">Nucleotidyltransferase</keyword>
<dbReference type="InterPro" id="IPR029460">
    <property type="entry name" value="DNAPol_HHH"/>
</dbReference>
<accession>A0A0R1GXD6</accession>
<evidence type="ECO:0000256" key="6">
    <source>
        <dbReference type="ARBA" id="ARBA00022705"/>
    </source>
</evidence>
<evidence type="ECO:0000256" key="4">
    <source>
        <dbReference type="ARBA" id="ARBA00022679"/>
    </source>
</evidence>
<dbReference type="SUPFAM" id="SSF53098">
    <property type="entry name" value="Ribonuclease H-like"/>
    <property type="match status" value="1"/>
</dbReference>
<dbReference type="HAMAP" id="MF_00356">
    <property type="entry name" value="DNApol_PolC"/>
    <property type="match status" value="1"/>
</dbReference>
<dbReference type="Pfam" id="PF14480">
    <property type="entry name" value="DNA_pol3_a_NI"/>
    <property type="match status" value="1"/>
</dbReference>
<dbReference type="CDD" id="cd04484">
    <property type="entry name" value="polC_OBF"/>
    <property type="match status" value="1"/>
</dbReference>
<dbReference type="InterPro" id="IPR006308">
    <property type="entry name" value="Pol_III_a_PolC-type_gram_pos"/>
</dbReference>
<proteinExistence type="inferred from homology"/>
<dbReference type="InterPro" id="IPR006054">
    <property type="entry name" value="DnaQ"/>
</dbReference>
<evidence type="ECO:0000256" key="1">
    <source>
        <dbReference type="ARBA" id="ARBA00003452"/>
    </source>
</evidence>
<dbReference type="CDD" id="cd06127">
    <property type="entry name" value="DEDDh"/>
    <property type="match status" value="1"/>
</dbReference>
<dbReference type="Pfam" id="PF07733">
    <property type="entry name" value="DNA_pol3_alpha"/>
    <property type="match status" value="2"/>
</dbReference>
<dbReference type="GO" id="GO:0003887">
    <property type="term" value="F:DNA-directed DNA polymerase activity"/>
    <property type="evidence" value="ECO:0007669"/>
    <property type="project" value="UniProtKB-UniRule"/>
</dbReference>
<dbReference type="InterPro" id="IPR011708">
    <property type="entry name" value="DNA_pol3_alpha_NTPase_dom"/>
</dbReference>
<sequence length="1435" mass="161366">MSKEQELFQKLLEQIKFPTEGFDQATLNSGAIQKVDIYSQERKWIFHLFFNQVLEFSSFVELIKDIEHHFSGIVETGVVVQTENNEVGSNLTELNNYWHYIVGQSAVLNMAQKEIIKKYSPDYVNNELAIKVDNSVVEGLFTAEILSDFATEIAQYGFGKQKLTTAIDDAAFQSNLLSLQEAHAAHEQAISSVLLEQESQKERQVRATKSSVIGNKIGNAKVTQMHEIQEEMSNLVVEGNIFKIELRQLRSGRYIVTGEITDYTDSLSFKRFAKDDDEVETLKSIKSGAWAKLKGNVQEDTYMRDLVFNVNQIELVEHVGRTEEYAGDEKRVEFHLHSNMSQLDATNNVADFVKMAAKFGQKAMAITDHGGAQAFPDAHAAGQKYGVKILYGVEANMVDDHSRLVVNPADQEVTTTEYVIFDVETTGLSAVYDTIIEIGAVRMKEGTVIARFDEFINPHHSLSEVTINLTSITDDMVQNADDEQDVIKRFNEFMSGAVLAGHNVQFDIGFINAALTRANLPEITVPVLDTLEISRLLNPEQTNHKLDSLAKKYNIVLEHHHRADSDAETTGYLMYKLVKLFEERFNETNLQNFNDYAKYGEAYKRARPTHISVMATTQAGLKNLFKIVSKGNTEYFYRVPRITKSQLTALHDGLIFGSACSNGAVFTAMMQKGYEEAKRLAQFYDYLEIQPPANYQPLIDSQLIENEEKLQEIIANIVKLGEELNIPVIATGDAHYLNPEDHIYREILIASIKSSPLRRQKLPDLHFRSTQEMLAAFSFLGAEKAKQVVITTPNQLAEQFDEITPVKSKLYTPDMPGANDEIKQLSYDRAHELYGEELPKIVADRLELELNSIIKNGFSVIYLISQKLVYKSNKDGYLVGSRGSVGSSLVATMTGITEVNPLPPHYRCPHCFYSEFFQKGEYGSGFDLPDKKCPNCGTELVKDGHDIPFATFLGFKGDKVPDIDLNFSGDYQPVAHGYTKVLFGEDHVFRAGTIATVADKTAFGYVKHYEELKGLQLRNAELDRLAQGATGVKRTTGQHPAGIIVVPENLDIYDFTPIQYPADDQNAAWKTTHFDFHSIHDNILKLDILGHDDPTMIRMLQDLSGVDPKTIPTDDPKVMQLFSGTESLGVTEEQIYSKTGTLGVPEFGTRFVRGMLEETHPSTFAELLQISGLSHGTDVWLGNAEELINKGVVTLKEVIGCRDNIMMDLIHWDMDPQISFQIMESVRKGKGIKEEWQELLQENPNVPDWYIDSCLKIKYMFPKAHATAYILMALRIAWFKVYYPVIYYTAYFSVRADDFDLTAMSRGKNSVKAAIKEITEKGNDASAKEKNLLTVLELANECLERGINIKTVDIEQSDAKNFRMLDEHTILAPFNAVPGLGDNVAKQIVAAREEQPFLSQEDLALRGKVSGKIIEYLSQSGALRDLPEENQLSLF</sequence>
<dbReference type="Gene3D" id="3.30.420.10">
    <property type="entry name" value="Ribonuclease H-like superfamily/Ribonuclease H"/>
    <property type="match status" value="1"/>
</dbReference>
<keyword evidence="9 13" id="KW-0269">Exonuclease</keyword>
<protein>
    <recommendedName>
        <fullName evidence="12 13">DNA polymerase III PolC-type</fullName>
        <shortName evidence="13">PolIII</shortName>
        <ecNumber evidence="2 13">2.7.7.7</ecNumber>
    </recommendedName>
</protein>
<dbReference type="Gene3D" id="6.10.140.1510">
    <property type="match status" value="1"/>
</dbReference>
<reference evidence="16 17" key="1">
    <citation type="journal article" date="2015" name="Genome Announc.">
        <title>Expanding the biotechnology potential of lactobacilli through comparative genomics of 213 strains and associated genera.</title>
        <authorList>
            <person name="Sun Z."/>
            <person name="Harris H.M."/>
            <person name="McCann A."/>
            <person name="Guo C."/>
            <person name="Argimon S."/>
            <person name="Zhang W."/>
            <person name="Yang X."/>
            <person name="Jeffery I.B."/>
            <person name="Cooney J.C."/>
            <person name="Kagawa T.F."/>
            <person name="Liu W."/>
            <person name="Song Y."/>
            <person name="Salvetti E."/>
            <person name="Wrobel A."/>
            <person name="Rasinkangas P."/>
            <person name="Parkhill J."/>
            <person name="Rea M.C."/>
            <person name="O'Sullivan O."/>
            <person name="Ritari J."/>
            <person name="Douillard F.P."/>
            <person name="Paul Ross R."/>
            <person name="Yang R."/>
            <person name="Briner A.E."/>
            <person name="Felis G.E."/>
            <person name="de Vos W.M."/>
            <person name="Barrangou R."/>
            <person name="Klaenhammer T.R."/>
            <person name="Caufield P.W."/>
            <person name="Cui Y."/>
            <person name="Zhang H."/>
            <person name="O'Toole P.W."/>
        </authorList>
    </citation>
    <scope>NUCLEOTIDE SEQUENCE [LARGE SCALE GENOMIC DNA]</scope>
    <source>
        <strain evidence="16 17">DSM 20534</strain>
    </source>
</reference>
<dbReference type="SUPFAM" id="SSF160975">
    <property type="entry name" value="AF1531-like"/>
    <property type="match status" value="1"/>
</dbReference>
<evidence type="ECO:0000256" key="5">
    <source>
        <dbReference type="ARBA" id="ARBA00022695"/>
    </source>
</evidence>
<keyword evidence="10 13" id="KW-0239">DNA-directed DNA polymerase</keyword>
<dbReference type="Gene3D" id="2.40.50.140">
    <property type="entry name" value="Nucleic acid-binding proteins"/>
    <property type="match status" value="1"/>
</dbReference>
<dbReference type="InterPro" id="IPR013520">
    <property type="entry name" value="Ribonucl_H"/>
</dbReference>
<dbReference type="Pfam" id="PF02811">
    <property type="entry name" value="PHP"/>
    <property type="match status" value="2"/>
</dbReference>
<dbReference type="SMART" id="SM00479">
    <property type="entry name" value="EXOIII"/>
    <property type="match status" value="1"/>
</dbReference>
<dbReference type="InterPro" id="IPR044923">
    <property type="entry name" value="PolC_middle_finger_sf"/>
</dbReference>
<evidence type="ECO:0000313" key="16">
    <source>
        <dbReference type="EMBL" id="KRK38425.1"/>
    </source>
</evidence>
<dbReference type="CDD" id="cd07435">
    <property type="entry name" value="PHP_PolIIIA_POLC"/>
    <property type="match status" value="1"/>
</dbReference>
<dbReference type="Gene3D" id="3.30.1900.20">
    <property type="match status" value="2"/>
</dbReference>
<dbReference type="InterPro" id="IPR003141">
    <property type="entry name" value="Pol/His_phosphatase_N"/>
</dbReference>
<evidence type="ECO:0000256" key="11">
    <source>
        <dbReference type="ARBA" id="ARBA00049244"/>
    </source>
</evidence>
<dbReference type="PANTHER" id="PTHR32294">
    <property type="entry name" value="DNA POLYMERASE III SUBUNIT ALPHA"/>
    <property type="match status" value="1"/>
</dbReference>
<dbReference type="RefSeq" id="WP_056946254.1">
    <property type="nucleotide sequence ID" value="NZ_AZCV01000001.1"/>
</dbReference>
<keyword evidence="8 13" id="KW-0378">Hydrolase</keyword>
<keyword evidence="7 13" id="KW-0540">Nuclease</keyword>
<dbReference type="Gene3D" id="3.20.20.140">
    <property type="entry name" value="Metal-dependent hydrolases"/>
    <property type="match status" value="2"/>
</dbReference>
<dbReference type="Gene3D" id="1.10.150.700">
    <property type="entry name" value="PolC, middle finger domain"/>
    <property type="match status" value="1"/>
</dbReference>
<dbReference type="PATRIC" id="fig|1423722.3.peg.112"/>
<dbReference type="GO" id="GO:0008408">
    <property type="term" value="F:3'-5' exonuclease activity"/>
    <property type="evidence" value="ECO:0007669"/>
    <property type="project" value="UniProtKB-UniRule"/>
</dbReference>
<dbReference type="PANTHER" id="PTHR32294:SF5">
    <property type="entry name" value="DNA POLYMERASE III POLC-TYPE"/>
    <property type="match status" value="1"/>
</dbReference>
<evidence type="ECO:0000256" key="7">
    <source>
        <dbReference type="ARBA" id="ARBA00022722"/>
    </source>
</evidence>
<dbReference type="InterPro" id="IPR036397">
    <property type="entry name" value="RNaseH_sf"/>
</dbReference>
<evidence type="ECO:0000259" key="15">
    <source>
        <dbReference type="SMART" id="SM00481"/>
    </source>
</evidence>
<dbReference type="GO" id="GO:0003677">
    <property type="term" value="F:DNA binding"/>
    <property type="evidence" value="ECO:0007669"/>
    <property type="project" value="UniProtKB-UniRule"/>
</dbReference>
<comment type="similarity">
    <text evidence="13">Belongs to the DNA polymerase type-C family. PolC subfamily.</text>
</comment>
<evidence type="ECO:0000256" key="13">
    <source>
        <dbReference type="HAMAP-Rule" id="MF_00356"/>
    </source>
</evidence>
<dbReference type="InterPro" id="IPR004013">
    <property type="entry name" value="PHP_dom"/>
</dbReference>
<dbReference type="Pfam" id="PF00929">
    <property type="entry name" value="RNase_T"/>
    <property type="match status" value="1"/>
</dbReference>
<dbReference type="EMBL" id="AZCV01000001">
    <property type="protein sequence ID" value="KRK38425.1"/>
    <property type="molecule type" value="Genomic_DNA"/>
</dbReference>
<organism evidence="16 17">
    <name type="scientific">Amylolactobacillus amylotrophicus DSM 20534</name>
    <dbReference type="NCBI Taxonomy" id="1423722"/>
    <lineage>
        <taxon>Bacteria</taxon>
        <taxon>Bacillati</taxon>
        <taxon>Bacillota</taxon>
        <taxon>Bacilli</taxon>
        <taxon>Lactobacillales</taxon>
        <taxon>Lactobacillaceae</taxon>
        <taxon>Amylolactobacillus</taxon>
    </lineage>
</organism>
<comment type="function">
    <text evidence="1 13">Required for replicative DNA synthesis. This DNA polymerase also exhibits 3' to 5' exonuclease activity.</text>
</comment>
<dbReference type="InterPro" id="IPR028112">
    <property type="entry name" value="DNA_PolC-type_N_I"/>
</dbReference>
<keyword evidence="4 13" id="KW-0808">Transferase</keyword>
<evidence type="ECO:0000256" key="12">
    <source>
        <dbReference type="ARBA" id="ARBA00070925"/>
    </source>
</evidence>
<dbReference type="SMART" id="SM00481">
    <property type="entry name" value="POLIIIAc"/>
    <property type="match status" value="1"/>
</dbReference>
<dbReference type="InterPro" id="IPR024754">
    <property type="entry name" value="DNA_PolC-like_N_II"/>
</dbReference>
<comment type="caution">
    <text evidence="16">The sequence shown here is derived from an EMBL/GenBank/DDBJ whole genome shotgun (WGS) entry which is preliminary data.</text>
</comment>
<dbReference type="Gene3D" id="1.10.150.870">
    <property type="match status" value="1"/>
</dbReference>
<keyword evidence="17" id="KW-1185">Reference proteome</keyword>